<evidence type="ECO:0000313" key="1">
    <source>
        <dbReference type="EMBL" id="GES97592.1"/>
    </source>
</evidence>
<dbReference type="Proteomes" id="UP000615446">
    <property type="component" value="Unassembled WGS sequence"/>
</dbReference>
<name>A0A8H3M2L4_9GLOM</name>
<dbReference type="AlphaFoldDB" id="A0A8H3M2L4"/>
<gene>
    <name evidence="1" type="ORF">RCL2_002418000</name>
</gene>
<sequence>MPLTEDNILLNLLVEAVATFSLDTIKFGQLSIAGLEYHLYCTHEKEKSFATPECVAEKKVSNDVCKGLMRQLPTLEPLKQIKNQMQVEN</sequence>
<organism evidence="1 2">
    <name type="scientific">Rhizophagus clarus</name>
    <dbReference type="NCBI Taxonomy" id="94130"/>
    <lineage>
        <taxon>Eukaryota</taxon>
        <taxon>Fungi</taxon>
        <taxon>Fungi incertae sedis</taxon>
        <taxon>Mucoromycota</taxon>
        <taxon>Glomeromycotina</taxon>
        <taxon>Glomeromycetes</taxon>
        <taxon>Glomerales</taxon>
        <taxon>Glomeraceae</taxon>
        <taxon>Rhizophagus</taxon>
    </lineage>
</organism>
<evidence type="ECO:0000313" key="2">
    <source>
        <dbReference type="Proteomes" id="UP000615446"/>
    </source>
</evidence>
<dbReference type="OrthoDB" id="2442058at2759"/>
<comment type="caution">
    <text evidence="1">The sequence shown here is derived from an EMBL/GenBank/DDBJ whole genome shotgun (WGS) entry which is preliminary data.</text>
</comment>
<protein>
    <submittedName>
        <fullName evidence="1">BTB/POZ protein</fullName>
    </submittedName>
</protein>
<proteinExistence type="predicted"/>
<accession>A0A8H3M2L4</accession>
<dbReference type="EMBL" id="BLAL01000259">
    <property type="protein sequence ID" value="GES97592.1"/>
    <property type="molecule type" value="Genomic_DNA"/>
</dbReference>
<reference evidence="1" key="1">
    <citation type="submission" date="2019-10" db="EMBL/GenBank/DDBJ databases">
        <title>Conservation and host-specific expression of non-tandemly repeated heterogenous ribosome RNA gene in arbuscular mycorrhizal fungi.</title>
        <authorList>
            <person name="Maeda T."/>
            <person name="Kobayashi Y."/>
            <person name="Nakagawa T."/>
            <person name="Ezawa T."/>
            <person name="Yamaguchi K."/>
            <person name="Bino T."/>
            <person name="Nishimoto Y."/>
            <person name="Shigenobu S."/>
            <person name="Kawaguchi M."/>
        </authorList>
    </citation>
    <scope>NUCLEOTIDE SEQUENCE</scope>
    <source>
        <strain evidence="1">HR1</strain>
    </source>
</reference>